<evidence type="ECO:0000256" key="1">
    <source>
        <dbReference type="ARBA" id="ARBA00004651"/>
    </source>
</evidence>
<proteinExistence type="inferred from homology"/>
<reference evidence="8 9" key="1">
    <citation type="submission" date="2019-02" db="EMBL/GenBank/DDBJ databases">
        <title>Complete Genome Sequence and Methylome Analysis of Sphaerotilus natans subsp. sulfidivorans D-507.</title>
        <authorList>
            <person name="Fomenkov A."/>
            <person name="Gridneva E."/>
            <person name="Smolyakov D."/>
            <person name="Dubinina G."/>
            <person name="Vincze T."/>
            <person name="Grabovich M."/>
            <person name="Roberts R.J."/>
        </authorList>
    </citation>
    <scope>NUCLEOTIDE SEQUENCE [LARGE SCALE GENOMIC DNA]</scope>
    <source>
        <strain evidence="8 9">D-507</strain>
    </source>
</reference>
<dbReference type="KEGG" id="snn:EWH46_12210"/>
<evidence type="ECO:0000256" key="5">
    <source>
        <dbReference type="ARBA" id="ARBA00022989"/>
    </source>
</evidence>
<comment type="similarity">
    <text evidence="2">Belongs to the polysaccharide synthase family.</text>
</comment>
<evidence type="ECO:0000256" key="6">
    <source>
        <dbReference type="ARBA" id="ARBA00023136"/>
    </source>
</evidence>
<keyword evidence="6 7" id="KW-0472">Membrane</keyword>
<sequence length="502" mass="54758">MGRCVVVGIKDNKLVKNIFWTASVQGIRVIVQILTIGVLSRIIPAEEYGAMAACFVVINLAYVFRDGGVANSLIRVDSLDKIFIDTAFFISFSLGFVIFLILQIFHESIGALFGIMGVGELIKIVSWVFVFSGFGAIPQALLERSGNFKKIAQAEIFSSVFAFILALILAINNFGAKALAASFFANVAITSVLYVILAKWRPGISWSATRSREILSFGGGVLGFNSINYIARNADIPIISRALGAVQVGYYSQAYKIMLFPVQNITGAINRGMYPELCSRIRSGHGAHEIYCRILRSLSFCIWPLMIFVAIESESVIFVVLGEKWLLASPVLFWLALTGCIQALVSTTGGALQAMGRISELLKLGTLATLLQLGAFLMGVSSGIEYMAKLYFWANFFNGIFALYFVIKFIGAKINAISLDVGLNLIVSSTVVVVAHLFVDRVLCLDVGALRLIVGFSAVAFFLMVVIYLLHFSSEGGFLEKLMKGVKFMISGGSVTGFWRIV</sequence>
<feature type="transmembrane region" description="Helical" evidence="7">
    <location>
        <begin position="154"/>
        <end position="172"/>
    </location>
</feature>
<feature type="transmembrane region" description="Helical" evidence="7">
    <location>
        <begin position="364"/>
        <end position="384"/>
    </location>
</feature>
<feature type="transmembrane region" description="Helical" evidence="7">
    <location>
        <begin position="86"/>
        <end position="104"/>
    </location>
</feature>
<dbReference type="Proteomes" id="UP000323522">
    <property type="component" value="Chromosome"/>
</dbReference>
<dbReference type="CDD" id="cd13127">
    <property type="entry name" value="MATE_tuaB_like"/>
    <property type="match status" value="1"/>
</dbReference>
<keyword evidence="5 7" id="KW-1133">Transmembrane helix</keyword>
<evidence type="ECO:0000256" key="2">
    <source>
        <dbReference type="ARBA" id="ARBA00007430"/>
    </source>
</evidence>
<name>A0A5C1Q321_9BURK</name>
<evidence type="ECO:0000313" key="8">
    <source>
        <dbReference type="EMBL" id="QEN01470.1"/>
    </source>
</evidence>
<gene>
    <name evidence="8" type="ORF">EWH46_12210</name>
</gene>
<feature type="transmembrane region" description="Helical" evidence="7">
    <location>
        <begin position="178"/>
        <end position="197"/>
    </location>
</feature>
<feature type="transmembrane region" description="Helical" evidence="7">
    <location>
        <begin position="18"/>
        <end position="42"/>
    </location>
</feature>
<protein>
    <submittedName>
        <fullName evidence="8">Lipopolysaccharide biosynthesis protein</fullName>
    </submittedName>
</protein>
<evidence type="ECO:0000256" key="7">
    <source>
        <dbReference type="SAM" id="Phobius"/>
    </source>
</evidence>
<keyword evidence="4 7" id="KW-0812">Transmembrane</keyword>
<feature type="transmembrane region" description="Helical" evidence="7">
    <location>
        <begin position="419"/>
        <end position="438"/>
    </location>
</feature>
<feature type="transmembrane region" description="Helical" evidence="7">
    <location>
        <begin position="450"/>
        <end position="470"/>
    </location>
</feature>
<keyword evidence="3" id="KW-1003">Cell membrane</keyword>
<dbReference type="AlphaFoldDB" id="A0A5C1Q321"/>
<evidence type="ECO:0000256" key="3">
    <source>
        <dbReference type="ARBA" id="ARBA00022475"/>
    </source>
</evidence>
<feature type="transmembrane region" description="Helical" evidence="7">
    <location>
        <begin position="331"/>
        <end position="352"/>
    </location>
</feature>
<dbReference type="GO" id="GO:0005886">
    <property type="term" value="C:plasma membrane"/>
    <property type="evidence" value="ECO:0007669"/>
    <property type="project" value="UniProtKB-SubCell"/>
</dbReference>
<dbReference type="EMBL" id="CP035708">
    <property type="protein sequence ID" value="QEN01470.1"/>
    <property type="molecule type" value="Genomic_DNA"/>
</dbReference>
<accession>A0A5C1Q321</accession>
<dbReference type="PANTHER" id="PTHR30250">
    <property type="entry name" value="PST FAMILY PREDICTED COLANIC ACID TRANSPORTER"/>
    <property type="match status" value="1"/>
</dbReference>
<feature type="transmembrane region" description="Helical" evidence="7">
    <location>
        <begin position="48"/>
        <end position="65"/>
    </location>
</feature>
<comment type="subcellular location">
    <subcellularLocation>
        <location evidence="1">Cell membrane</location>
        <topology evidence="1">Multi-pass membrane protein</topology>
    </subcellularLocation>
</comment>
<evidence type="ECO:0000313" key="9">
    <source>
        <dbReference type="Proteomes" id="UP000323522"/>
    </source>
</evidence>
<organism evidence="8 9">
    <name type="scientific">Sphaerotilus sulfidivorans</name>
    <dbReference type="NCBI Taxonomy" id="639200"/>
    <lineage>
        <taxon>Bacteria</taxon>
        <taxon>Pseudomonadati</taxon>
        <taxon>Pseudomonadota</taxon>
        <taxon>Betaproteobacteria</taxon>
        <taxon>Burkholderiales</taxon>
        <taxon>Sphaerotilaceae</taxon>
        <taxon>Sphaerotilus</taxon>
    </lineage>
</organism>
<evidence type="ECO:0000256" key="4">
    <source>
        <dbReference type="ARBA" id="ARBA00022692"/>
    </source>
</evidence>
<feature type="transmembrane region" description="Helical" evidence="7">
    <location>
        <begin position="390"/>
        <end position="407"/>
    </location>
</feature>
<feature type="transmembrane region" description="Helical" evidence="7">
    <location>
        <begin position="290"/>
        <end position="311"/>
    </location>
</feature>
<dbReference type="Pfam" id="PF13440">
    <property type="entry name" value="Polysacc_synt_3"/>
    <property type="match status" value="1"/>
</dbReference>
<dbReference type="PANTHER" id="PTHR30250:SF10">
    <property type="entry name" value="LIPOPOLYSACCHARIDE BIOSYNTHESIS PROTEIN WZXC"/>
    <property type="match status" value="1"/>
</dbReference>
<dbReference type="OrthoDB" id="8538786at2"/>
<dbReference type="InterPro" id="IPR050833">
    <property type="entry name" value="Poly_Biosynth_Transport"/>
</dbReference>